<feature type="domain" description="Mu-like prophage FluMu N-terminal" evidence="2">
    <location>
        <begin position="5"/>
        <end position="48"/>
    </location>
</feature>
<name>A0A1B8HRM1_9GAMM</name>
<dbReference type="Gene3D" id="3.40.5.80">
    <property type="match status" value="1"/>
</dbReference>
<dbReference type="OrthoDB" id="3035975at2"/>
<feature type="compositionally biased region" description="Basic and acidic residues" evidence="1">
    <location>
        <begin position="136"/>
        <end position="145"/>
    </location>
</feature>
<dbReference type="Pfam" id="PF17891">
    <property type="entry name" value="FluMu_N"/>
    <property type="match status" value="1"/>
</dbReference>
<evidence type="ECO:0000313" key="3">
    <source>
        <dbReference type="EMBL" id="OBU12170.1"/>
    </source>
</evidence>
<evidence type="ECO:0000256" key="1">
    <source>
        <dbReference type="SAM" id="MobiDB-lite"/>
    </source>
</evidence>
<dbReference type="AlphaFoldDB" id="A0A1B8HRM1"/>
<keyword evidence="4" id="KW-1185">Reference proteome</keyword>
<dbReference type="RefSeq" id="WP_067400400.1">
    <property type="nucleotide sequence ID" value="NZ_LZEY01000008.1"/>
</dbReference>
<dbReference type="InterPro" id="IPR041227">
    <property type="entry name" value="FluMu_N"/>
</dbReference>
<gene>
    <name evidence="3" type="ORF">AYY18_16730</name>
</gene>
<sequence>MPVTITAKVSGFRRCGIAHPDTATTYPDDRFTKVQLDELRAEPMLVVSLGAEPVSGADIAAEEQIAALKAEVRSLNAAAESLSHENGSLTGMVENLNRRIEHLTAENEAFQAELTALREQKNTLSGQEEAPPAPGDGDKKTSAKK</sequence>
<reference evidence="4" key="1">
    <citation type="submission" date="2016-06" db="EMBL/GenBank/DDBJ databases">
        <authorList>
            <person name="Butler K."/>
        </authorList>
    </citation>
    <scope>NUCLEOTIDE SEQUENCE [LARGE SCALE GENOMIC DNA]</scope>
    <source>
        <strain evidence="4">GCSL-Mp20</strain>
    </source>
</reference>
<dbReference type="EMBL" id="LZEY01000008">
    <property type="protein sequence ID" value="OBU12170.1"/>
    <property type="molecule type" value="Genomic_DNA"/>
</dbReference>
<dbReference type="SUPFAM" id="SSF160059">
    <property type="entry name" value="PriA/YqbF domain"/>
    <property type="match status" value="1"/>
</dbReference>
<organism evidence="3 4">
    <name type="scientific">Morganella psychrotolerans</name>
    <dbReference type="NCBI Taxonomy" id="368603"/>
    <lineage>
        <taxon>Bacteria</taxon>
        <taxon>Pseudomonadati</taxon>
        <taxon>Pseudomonadota</taxon>
        <taxon>Gammaproteobacteria</taxon>
        <taxon>Enterobacterales</taxon>
        <taxon>Morganellaceae</taxon>
        <taxon>Morganella</taxon>
    </lineage>
</organism>
<proteinExistence type="predicted"/>
<protein>
    <recommendedName>
        <fullName evidence="2">Mu-like prophage FluMu N-terminal domain-containing protein</fullName>
    </recommendedName>
</protein>
<comment type="caution">
    <text evidence="3">The sequence shown here is derived from an EMBL/GenBank/DDBJ whole genome shotgun (WGS) entry which is preliminary data.</text>
</comment>
<evidence type="ECO:0000259" key="2">
    <source>
        <dbReference type="Pfam" id="PF17891"/>
    </source>
</evidence>
<dbReference type="Proteomes" id="UP000092377">
    <property type="component" value="Unassembled WGS sequence"/>
</dbReference>
<accession>A0A1B8HRM1</accession>
<evidence type="ECO:0000313" key="4">
    <source>
        <dbReference type="Proteomes" id="UP000092377"/>
    </source>
</evidence>
<feature type="region of interest" description="Disordered" evidence="1">
    <location>
        <begin position="116"/>
        <end position="145"/>
    </location>
</feature>